<dbReference type="GO" id="GO:0005737">
    <property type="term" value="C:cytoplasm"/>
    <property type="evidence" value="ECO:0007669"/>
    <property type="project" value="TreeGrafter"/>
</dbReference>
<dbReference type="VEuPathDB" id="VectorBase:LLONM1_003273"/>
<feature type="domain" description="SHSP" evidence="5">
    <location>
        <begin position="73"/>
        <end position="181"/>
    </location>
</feature>
<evidence type="ECO:0000256" key="4">
    <source>
        <dbReference type="SAM" id="MobiDB-lite"/>
    </source>
</evidence>
<dbReference type="PRINTS" id="PR00299">
    <property type="entry name" value="ACRYSTALLIN"/>
</dbReference>
<dbReference type="GO" id="GO:0009408">
    <property type="term" value="P:response to heat"/>
    <property type="evidence" value="ECO:0007669"/>
    <property type="project" value="TreeGrafter"/>
</dbReference>
<name>A0A7G3AAV4_LUTLO</name>
<evidence type="ECO:0000256" key="3">
    <source>
        <dbReference type="RuleBase" id="RU003616"/>
    </source>
</evidence>
<dbReference type="InterPro" id="IPR001436">
    <property type="entry name" value="Alpha-crystallin/sHSP_animal"/>
</dbReference>
<evidence type="ECO:0000256" key="1">
    <source>
        <dbReference type="ARBA" id="ARBA00023016"/>
    </source>
</evidence>
<dbReference type="AlphaFoldDB" id="A0A7G3AAV4"/>
<comment type="similarity">
    <text evidence="2 3">Belongs to the small heat shock protein (HSP20) family.</text>
</comment>
<feature type="compositionally biased region" description="Basic and acidic residues" evidence="4">
    <location>
        <begin position="183"/>
        <end position="192"/>
    </location>
</feature>
<organism evidence="6">
    <name type="scientific">Lutzomyia longipalpis</name>
    <name type="common">Sand fly</name>
    <dbReference type="NCBI Taxonomy" id="7200"/>
    <lineage>
        <taxon>Eukaryota</taxon>
        <taxon>Metazoa</taxon>
        <taxon>Ecdysozoa</taxon>
        <taxon>Arthropoda</taxon>
        <taxon>Hexapoda</taxon>
        <taxon>Insecta</taxon>
        <taxon>Pterygota</taxon>
        <taxon>Neoptera</taxon>
        <taxon>Endopterygota</taxon>
        <taxon>Diptera</taxon>
        <taxon>Nematocera</taxon>
        <taxon>Psychodoidea</taxon>
        <taxon>Psychodidae</taxon>
        <taxon>Lutzomyia</taxon>
        <taxon>Lutzomyia</taxon>
    </lineage>
</organism>
<dbReference type="GO" id="GO:0005634">
    <property type="term" value="C:nucleus"/>
    <property type="evidence" value="ECO:0007669"/>
    <property type="project" value="TreeGrafter"/>
</dbReference>
<evidence type="ECO:0000313" key="6">
    <source>
        <dbReference type="EMBL" id="MBC1169289.1"/>
    </source>
</evidence>
<accession>A0A7G3AAV4</accession>
<evidence type="ECO:0000259" key="5">
    <source>
        <dbReference type="PROSITE" id="PS01031"/>
    </source>
</evidence>
<proteinExistence type="inferred from homology"/>
<reference evidence="6" key="1">
    <citation type="journal article" date="2020" name="BMC">
        <title>Leishmania infection induces a limited differential gene expression in the sand fly midgut.</title>
        <authorList>
            <person name="Coutinho-Abreu I.V."/>
            <person name="Serafim T.D."/>
            <person name="Meneses C."/>
            <person name="Kamhawi S."/>
            <person name="Oliveira F."/>
            <person name="Valenzuela J.G."/>
        </authorList>
    </citation>
    <scope>NUCLEOTIDE SEQUENCE</scope>
    <source>
        <strain evidence="6">Jacobina</strain>
        <tissue evidence="6">Midgut</tissue>
    </source>
</reference>
<dbReference type="InterPro" id="IPR002068">
    <property type="entry name" value="A-crystallin/Hsp20_dom"/>
</dbReference>
<dbReference type="PANTHER" id="PTHR45640:SF13">
    <property type="entry name" value="HEAT SHOCK PROTEIN 22-RELATED"/>
    <property type="match status" value="1"/>
</dbReference>
<feature type="compositionally biased region" description="Basic and acidic residues" evidence="4">
    <location>
        <begin position="214"/>
        <end position="234"/>
    </location>
</feature>
<dbReference type="PROSITE" id="PS01031">
    <property type="entry name" value="SHSP"/>
    <property type="match status" value="1"/>
</dbReference>
<evidence type="ECO:0000256" key="2">
    <source>
        <dbReference type="PROSITE-ProRule" id="PRU00285"/>
    </source>
</evidence>
<dbReference type="CDD" id="cd06526">
    <property type="entry name" value="metazoan_ACD"/>
    <property type="match status" value="1"/>
</dbReference>
<feature type="region of interest" description="Disordered" evidence="4">
    <location>
        <begin position="177"/>
        <end position="234"/>
    </location>
</feature>
<dbReference type="GO" id="GO:0051082">
    <property type="term" value="F:unfolded protein binding"/>
    <property type="evidence" value="ECO:0007669"/>
    <property type="project" value="TreeGrafter"/>
</dbReference>
<feature type="region of interest" description="Disordered" evidence="4">
    <location>
        <begin position="39"/>
        <end position="61"/>
    </location>
</feature>
<dbReference type="GO" id="GO:0042026">
    <property type="term" value="P:protein refolding"/>
    <property type="evidence" value="ECO:0007669"/>
    <property type="project" value="TreeGrafter"/>
</dbReference>
<dbReference type="SUPFAM" id="SSF49764">
    <property type="entry name" value="HSP20-like chaperones"/>
    <property type="match status" value="1"/>
</dbReference>
<dbReference type="EMBL" id="GITU01000586">
    <property type="protein sequence ID" value="MBC1169289.1"/>
    <property type="molecule type" value="Transcribed_RNA"/>
</dbReference>
<keyword evidence="1" id="KW-0346">Stress response</keyword>
<dbReference type="Pfam" id="PF00011">
    <property type="entry name" value="HSP20"/>
    <property type="match status" value="1"/>
</dbReference>
<feature type="compositionally biased region" description="Basic residues" evidence="4">
    <location>
        <begin position="43"/>
        <end position="61"/>
    </location>
</feature>
<dbReference type="Gene3D" id="2.60.40.790">
    <property type="match status" value="1"/>
</dbReference>
<dbReference type="InterPro" id="IPR008978">
    <property type="entry name" value="HSP20-like_chaperone"/>
</dbReference>
<sequence length="234" mass="26148">MAFSQIVTEIVKELDRAEPQIRQLMQDCVWQGYGYHPEQQSGHHGHHGHHRRSHGGCRRKSTRPDCQIPPFCPAMSPSCAPGCPGKAKADDYQASLDVKNYSSDEISVKTVDNFIVVEGKQDEKEDEFGSISRNFVRRYRIPEEFNINEASSVLNADGILSIRVPLKATQSKERVIPIQKIGKTQEKDKQDEPPAYPTKEASQIETPAAAAAADAEKQPKDDSADFEMVKDNLD</sequence>
<dbReference type="PANTHER" id="PTHR45640">
    <property type="entry name" value="HEAT SHOCK PROTEIN HSP-12.2-RELATED"/>
    <property type="match status" value="1"/>
</dbReference>
<protein>
    <submittedName>
        <fullName evidence="6">Putative alpha crystallin</fullName>
    </submittedName>
</protein>